<dbReference type="Proteomes" id="UP000237003">
    <property type="component" value="Unassembled WGS sequence"/>
</dbReference>
<proteinExistence type="predicted"/>
<reference evidence="1 2" key="1">
    <citation type="submission" date="2018-01" db="EMBL/GenBank/DDBJ databases">
        <title>Complete genome sequences of 14 Citrobacter spp. isolated from plant in Canada.</title>
        <authorList>
            <person name="Bhandare S.G."/>
            <person name="Colavecchio A."/>
            <person name="Jeukens J."/>
            <person name="Emond-Rheault J.-G."/>
            <person name="Freschi L."/>
            <person name="Hamel J."/>
            <person name="Kukavica-Ibrulj I."/>
            <person name="Levesque R."/>
            <person name="Goodridge L."/>
        </authorList>
    </citation>
    <scope>NUCLEOTIDE SEQUENCE [LARGE SCALE GENOMIC DNA]</scope>
    <source>
        <strain evidence="1 2">S1285</strain>
    </source>
</reference>
<evidence type="ECO:0000313" key="2">
    <source>
        <dbReference type="Proteomes" id="UP000237003"/>
    </source>
</evidence>
<organism evidence="1 2">
    <name type="scientific">Citrobacter amalonaticus</name>
    <dbReference type="NCBI Taxonomy" id="35703"/>
    <lineage>
        <taxon>Bacteria</taxon>
        <taxon>Pseudomonadati</taxon>
        <taxon>Pseudomonadota</taxon>
        <taxon>Gammaproteobacteria</taxon>
        <taxon>Enterobacterales</taxon>
        <taxon>Enterobacteriaceae</taxon>
        <taxon>Citrobacter</taxon>
    </lineage>
</organism>
<protein>
    <submittedName>
        <fullName evidence="1">Derepression protein</fullName>
    </submittedName>
</protein>
<dbReference type="Pfam" id="PF25738">
    <property type="entry name" value="Derepression"/>
    <property type="match status" value="1"/>
</dbReference>
<name>A0A2S4RRM9_CITAM</name>
<accession>A0A2S4RRM9</accession>
<evidence type="ECO:0000313" key="1">
    <source>
        <dbReference type="EMBL" id="POU61341.1"/>
    </source>
</evidence>
<dbReference type="RefSeq" id="WP_103776832.1">
    <property type="nucleotide sequence ID" value="NZ_PQLX01000012.1"/>
</dbReference>
<dbReference type="AlphaFoldDB" id="A0A2S4RRM9"/>
<dbReference type="OrthoDB" id="6429570at2"/>
<sequence length="99" mass="11064">MHNQSAPQTVSACRDGLSAISEHLSLESFHKLNRACETLHYFGTDLRRHEINGLSQLYTPQILSYVHEDISHVLEELKAKGLCRDFVAPATISGGEHHV</sequence>
<gene>
    <name evidence="1" type="ORF">C3430_23720</name>
</gene>
<dbReference type="InterPro" id="IPR057872">
    <property type="entry name" value="Derepression"/>
</dbReference>
<comment type="caution">
    <text evidence="1">The sequence shown here is derived from an EMBL/GenBank/DDBJ whole genome shotgun (WGS) entry which is preliminary data.</text>
</comment>
<dbReference type="EMBL" id="PQLX01000012">
    <property type="protein sequence ID" value="POU61341.1"/>
    <property type="molecule type" value="Genomic_DNA"/>
</dbReference>